<evidence type="ECO:0000313" key="1">
    <source>
        <dbReference type="EMBL" id="GGM36743.1"/>
    </source>
</evidence>
<keyword evidence="2" id="KW-1185">Reference proteome</keyword>
<reference evidence="1" key="2">
    <citation type="submission" date="2020-09" db="EMBL/GenBank/DDBJ databases">
        <authorList>
            <person name="Sun Q."/>
            <person name="Ohkuma M."/>
        </authorList>
    </citation>
    <scope>NUCLEOTIDE SEQUENCE</scope>
    <source>
        <strain evidence="1">JCM 19831</strain>
    </source>
</reference>
<protein>
    <submittedName>
        <fullName evidence="1">Uncharacterized protein</fullName>
    </submittedName>
</protein>
<dbReference type="AlphaFoldDB" id="A0A917TTL3"/>
<reference evidence="1" key="1">
    <citation type="journal article" date="2014" name="Int. J. Syst. Evol. Microbiol.">
        <title>Complete genome sequence of Corynebacterium casei LMG S-19264T (=DSM 44701T), isolated from a smear-ripened cheese.</title>
        <authorList>
            <consortium name="US DOE Joint Genome Institute (JGI-PGF)"/>
            <person name="Walter F."/>
            <person name="Albersmeier A."/>
            <person name="Kalinowski J."/>
            <person name="Ruckert C."/>
        </authorList>
    </citation>
    <scope>NUCLEOTIDE SEQUENCE</scope>
    <source>
        <strain evidence="1">JCM 19831</strain>
    </source>
</reference>
<gene>
    <name evidence="1" type="ORF">GCM10007977_042810</name>
</gene>
<comment type="caution">
    <text evidence="1">The sequence shown here is derived from an EMBL/GenBank/DDBJ whole genome shotgun (WGS) entry which is preliminary data.</text>
</comment>
<proteinExistence type="predicted"/>
<accession>A0A917TTL3</accession>
<dbReference type="Gene3D" id="3.40.190.10">
    <property type="entry name" value="Periplasmic binding protein-like II"/>
    <property type="match status" value="1"/>
</dbReference>
<dbReference type="Proteomes" id="UP000642070">
    <property type="component" value="Unassembled WGS sequence"/>
</dbReference>
<name>A0A917TTL3_9ACTN</name>
<sequence>MPNSTLNGPEAVAAVEFKTRLYRQAMTDEVFSWIPTSNNQGLVAGRLSYISNSISAWRTAQRSTPAVARDIEFVPALGGRRGCVVRSGQLLI</sequence>
<organism evidence="1 2">
    <name type="scientific">Dactylosporangium sucinum</name>
    <dbReference type="NCBI Taxonomy" id="1424081"/>
    <lineage>
        <taxon>Bacteria</taxon>
        <taxon>Bacillati</taxon>
        <taxon>Actinomycetota</taxon>
        <taxon>Actinomycetes</taxon>
        <taxon>Micromonosporales</taxon>
        <taxon>Micromonosporaceae</taxon>
        <taxon>Dactylosporangium</taxon>
    </lineage>
</organism>
<dbReference type="EMBL" id="BMPI01000020">
    <property type="protein sequence ID" value="GGM36743.1"/>
    <property type="molecule type" value="Genomic_DNA"/>
</dbReference>
<evidence type="ECO:0000313" key="2">
    <source>
        <dbReference type="Proteomes" id="UP000642070"/>
    </source>
</evidence>